<gene>
    <name evidence="1" type="ORF">FC59_GL000006</name>
</gene>
<evidence type="ECO:0000313" key="1">
    <source>
        <dbReference type="EMBL" id="KRM06329.1"/>
    </source>
</evidence>
<dbReference type="eggNOG" id="ENOG5030AUR">
    <property type="taxonomic scope" value="Bacteria"/>
</dbReference>
<protein>
    <submittedName>
        <fullName evidence="1">Uncharacterized protein</fullName>
    </submittedName>
</protein>
<name>A0A0R1VTV6_9LACO</name>
<dbReference type="OrthoDB" id="1692166at2"/>
<dbReference type="RefSeq" id="WP_025015613.1">
    <property type="nucleotide sequence ID" value="NZ_AZFU01000007.1"/>
</dbReference>
<dbReference type="Proteomes" id="UP000051307">
    <property type="component" value="Unassembled WGS sequence"/>
</dbReference>
<accession>A0A0R1VTV6</accession>
<organism evidence="1 2">
    <name type="scientific">Lactobacillus kitasatonis DSM 16761 = JCM 1039</name>
    <dbReference type="NCBI Taxonomy" id="1423767"/>
    <lineage>
        <taxon>Bacteria</taxon>
        <taxon>Bacillati</taxon>
        <taxon>Bacillota</taxon>
        <taxon>Bacilli</taxon>
        <taxon>Lactobacillales</taxon>
        <taxon>Lactobacillaceae</taxon>
        <taxon>Lactobacillus</taxon>
    </lineage>
</organism>
<comment type="caution">
    <text evidence="1">The sequence shown here is derived from an EMBL/GenBank/DDBJ whole genome shotgun (WGS) entry which is preliminary data.</text>
</comment>
<dbReference type="AlphaFoldDB" id="A0A0R1VTV6"/>
<sequence length="122" mass="13897">MSLKSLSSFQKFDAEAFFADKQFLFTKAEEWREGENPDTMKIVGTKITGVIFSDSTIYPNDQKGINQGESITFKVRKPVSAFNGWKVFQTTFVANEFDKVSIWGDFRNQLSVKVPSLQPIQN</sequence>
<dbReference type="PATRIC" id="fig|1423767.3.peg.8"/>
<proteinExistence type="predicted"/>
<evidence type="ECO:0000313" key="2">
    <source>
        <dbReference type="Proteomes" id="UP000051307"/>
    </source>
</evidence>
<reference evidence="1 2" key="1">
    <citation type="journal article" date="2015" name="Genome Announc.">
        <title>Expanding the biotechnology potential of lactobacilli through comparative genomics of 213 strains and associated genera.</title>
        <authorList>
            <person name="Sun Z."/>
            <person name="Harris H.M."/>
            <person name="McCann A."/>
            <person name="Guo C."/>
            <person name="Argimon S."/>
            <person name="Zhang W."/>
            <person name="Yang X."/>
            <person name="Jeffery I.B."/>
            <person name="Cooney J.C."/>
            <person name="Kagawa T.F."/>
            <person name="Liu W."/>
            <person name="Song Y."/>
            <person name="Salvetti E."/>
            <person name="Wrobel A."/>
            <person name="Rasinkangas P."/>
            <person name="Parkhill J."/>
            <person name="Rea M.C."/>
            <person name="O'Sullivan O."/>
            <person name="Ritari J."/>
            <person name="Douillard F.P."/>
            <person name="Paul Ross R."/>
            <person name="Yang R."/>
            <person name="Briner A.E."/>
            <person name="Felis G.E."/>
            <person name="de Vos W.M."/>
            <person name="Barrangou R."/>
            <person name="Klaenhammer T.R."/>
            <person name="Caufield P.W."/>
            <person name="Cui Y."/>
            <person name="Zhang H."/>
            <person name="O'Toole P.W."/>
        </authorList>
    </citation>
    <scope>NUCLEOTIDE SEQUENCE [LARGE SCALE GENOMIC DNA]</scope>
    <source>
        <strain evidence="1 2">DSM 16761</strain>
    </source>
</reference>
<dbReference type="EMBL" id="AZFU01000007">
    <property type="protein sequence ID" value="KRM06329.1"/>
    <property type="molecule type" value="Genomic_DNA"/>
</dbReference>